<protein>
    <submittedName>
        <fullName evidence="2">Uncharacterized protein</fullName>
    </submittedName>
</protein>
<dbReference type="AlphaFoldDB" id="A0A6J4LHN1"/>
<feature type="non-terminal residue" evidence="2">
    <location>
        <position position="42"/>
    </location>
</feature>
<dbReference type="EMBL" id="CADCTQ010000629">
    <property type="protein sequence ID" value="CAA9333485.1"/>
    <property type="molecule type" value="Genomic_DNA"/>
</dbReference>
<evidence type="ECO:0000313" key="2">
    <source>
        <dbReference type="EMBL" id="CAA9333485.1"/>
    </source>
</evidence>
<accession>A0A6J4LHN1</accession>
<organism evidence="2">
    <name type="scientific">uncultured Cytophagales bacterium</name>
    <dbReference type="NCBI Taxonomy" id="158755"/>
    <lineage>
        <taxon>Bacteria</taxon>
        <taxon>Pseudomonadati</taxon>
        <taxon>Bacteroidota</taxon>
        <taxon>Sphingobacteriia</taxon>
        <taxon>Sphingobacteriales</taxon>
        <taxon>environmental samples</taxon>
    </lineage>
</organism>
<gene>
    <name evidence="2" type="ORF">AVDCRST_MAG56-7511</name>
</gene>
<feature type="region of interest" description="Disordered" evidence="1">
    <location>
        <begin position="20"/>
        <end position="42"/>
    </location>
</feature>
<feature type="non-terminal residue" evidence="2">
    <location>
        <position position="1"/>
    </location>
</feature>
<name>A0A6J4LHN1_9SPHI</name>
<sequence length="42" mass="4738">GYFIKNRVARLPRLYARPPHDPQAGLWIGNQYPESGVSRSGL</sequence>
<reference evidence="2" key="1">
    <citation type="submission" date="2020-02" db="EMBL/GenBank/DDBJ databases">
        <authorList>
            <person name="Meier V. D."/>
        </authorList>
    </citation>
    <scope>NUCLEOTIDE SEQUENCE</scope>
    <source>
        <strain evidence="2">AVDCRST_MAG56</strain>
    </source>
</reference>
<proteinExistence type="predicted"/>
<evidence type="ECO:0000256" key="1">
    <source>
        <dbReference type="SAM" id="MobiDB-lite"/>
    </source>
</evidence>